<dbReference type="EMBL" id="BAABCX010000001">
    <property type="protein sequence ID" value="GAA3526061.1"/>
    <property type="molecule type" value="Genomic_DNA"/>
</dbReference>
<reference evidence="3" key="1">
    <citation type="journal article" date="2019" name="Int. J. Syst. Evol. Microbiol.">
        <title>The Global Catalogue of Microorganisms (GCM) 10K type strain sequencing project: providing services to taxonomists for standard genome sequencing and annotation.</title>
        <authorList>
            <consortium name="The Broad Institute Genomics Platform"/>
            <consortium name="The Broad Institute Genome Sequencing Center for Infectious Disease"/>
            <person name="Wu L."/>
            <person name="Ma J."/>
        </authorList>
    </citation>
    <scope>NUCLEOTIDE SEQUENCE [LARGE SCALE GENOMIC DNA]</scope>
    <source>
        <strain evidence="3">JCM 17110</strain>
    </source>
</reference>
<comment type="caution">
    <text evidence="2">The sequence shown here is derived from an EMBL/GenBank/DDBJ whole genome shotgun (WGS) entry which is preliminary data.</text>
</comment>
<name>A0ABP6V3E1_9GAMM</name>
<organism evidence="2 3">
    <name type="scientific">Zobellella aerophila</name>
    <dbReference type="NCBI Taxonomy" id="870480"/>
    <lineage>
        <taxon>Bacteria</taxon>
        <taxon>Pseudomonadati</taxon>
        <taxon>Pseudomonadota</taxon>
        <taxon>Gammaproteobacteria</taxon>
        <taxon>Aeromonadales</taxon>
        <taxon>Aeromonadaceae</taxon>
        <taxon>Zobellella</taxon>
    </lineage>
</organism>
<dbReference type="InterPro" id="IPR025737">
    <property type="entry name" value="FApF"/>
</dbReference>
<sequence>MNTQATHQSHLLSGIALAAGLSLSAGVTATEGGGSIYPMGAENFGMGALPPAGVYPLLYASSYKADRLNDANGDALPVDFKLRANVIAPRLLWVTEQQLLGGQLFSALLLPLVDLDVTVNGMHQSKRGLGDIDLTLGVAYHHNPYLHTAFSIDVFAPTGRYHPNDLANIGRNYWTVQPVYAASYLDPHGFNADIKLMYDYNFENPDTDYRSGQEFHFDYALGYCLTPNWVVGVGGYGYKQLTDDERNGMTVANNRGQAFALGPSVKYDSGKGFSVNLKYQHEFAVENRPEGGAFWVKAVLPL</sequence>
<keyword evidence="3" id="KW-1185">Reference proteome</keyword>
<gene>
    <name evidence="2" type="ORF">GCM10022394_01440</name>
</gene>
<evidence type="ECO:0000313" key="3">
    <source>
        <dbReference type="Proteomes" id="UP001500795"/>
    </source>
</evidence>
<accession>A0ABP6V3E1</accession>
<proteinExistence type="predicted"/>
<evidence type="ECO:0000256" key="1">
    <source>
        <dbReference type="SAM" id="SignalP"/>
    </source>
</evidence>
<feature type="chain" id="PRO_5045437177" evidence="1">
    <location>
        <begin position="30"/>
        <end position="302"/>
    </location>
</feature>
<protein>
    <submittedName>
        <fullName evidence="2">Transporter</fullName>
    </submittedName>
</protein>
<dbReference type="RefSeq" id="WP_344953620.1">
    <property type="nucleotide sequence ID" value="NZ_BAABCX010000001.1"/>
</dbReference>
<feature type="signal peptide" evidence="1">
    <location>
        <begin position="1"/>
        <end position="29"/>
    </location>
</feature>
<dbReference type="Proteomes" id="UP001500795">
    <property type="component" value="Unassembled WGS sequence"/>
</dbReference>
<keyword evidence="1" id="KW-0732">Signal</keyword>
<dbReference type="Pfam" id="PF13557">
    <property type="entry name" value="Phenol_MetA_deg"/>
    <property type="match status" value="1"/>
</dbReference>
<evidence type="ECO:0000313" key="2">
    <source>
        <dbReference type="EMBL" id="GAA3526061.1"/>
    </source>
</evidence>